<dbReference type="InterPro" id="IPR029058">
    <property type="entry name" value="AB_hydrolase_fold"/>
</dbReference>
<comment type="function">
    <text evidence="14">Protease with a carboxypeptidase B-like function involved in the C-terminal processing of the lysine and arginine residues from protein precursors. Promotes cell fusion and is involved in the programmed cell death.</text>
</comment>
<dbReference type="InterPro" id="IPR018202">
    <property type="entry name" value="Ser_caboxypep_ser_AS"/>
</dbReference>
<evidence type="ECO:0000256" key="5">
    <source>
        <dbReference type="ARBA" id="ARBA00022670"/>
    </source>
</evidence>
<dbReference type="GO" id="GO:0006508">
    <property type="term" value="P:proteolysis"/>
    <property type="evidence" value="ECO:0007669"/>
    <property type="project" value="UniProtKB-KW"/>
</dbReference>
<evidence type="ECO:0000256" key="7">
    <source>
        <dbReference type="ARBA" id="ARBA00022703"/>
    </source>
</evidence>
<keyword evidence="6 17" id="KW-0812">Transmembrane</keyword>
<evidence type="ECO:0000256" key="15">
    <source>
        <dbReference type="RuleBase" id="RU361156"/>
    </source>
</evidence>
<evidence type="ECO:0000256" key="3">
    <source>
        <dbReference type="ARBA" id="ARBA00009431"/>
    </source>
</evidence>
<dbReference type="PRINTS" id="PR00724">
    <property type="entry name" value="CRBOXYPTASEC"/>
</dbReference>
<keyword evidence="8" id="KW-0732">Signal</keyword>
<keyword evidence="13" id="KW-0325">Glycoprotein</keyword>
<organism evidence="18 19">
    <name type="scientific">Wallemia hederae</name>
    <dbReference type="NCBI Taxonomy" id="1540922"/>
    <lineage>
        <taxon>Eukaryota</taxon>
        <taxon>Fungi</taxon>
        <taxon>Dikarya</taxon>
        <taxon>Basidiomycota</taxon>
        <taxon>Wallemiomycotina</taxon>
        <taxon>Wallemiomycetes</taxon>
        <taxon>Wallemiales</taxon>
        <taxon>Wallemiaceae</taxon>
        <taxon>Wallemia</taxon>
    </lineage>
</organism>
<comment type="catalytic activity">
    <reaction evidence="1">
        <text>Preferential release of a C-terminal arginine or lysine residue.</text>
        <dbReference type="EC" id="3.4.16.6"/>
    </reaction>
</comment>
<keyword evidence="10 17" id="KW-1133">Transmembrane helix</keyword>
<feature type="compositionally biased region" description="Low complexity" evidence="16">
    <location>
        <begin position="1"/>
        <end position="15"/>
    </location>
</feature>
<evidence type="ECO:0000256" key="10">
    <source>
        <dbReference type="ARBA" id="ARBA00022989"/>
    </source>
</evidence>
<proteinExistence type="inferred from homology"/>
<sequence length="656" mass="74524">MSYYPPQQPQGGYYQQPPPPQQMQYGPPPQQEKDSGCCGVICISYVFSLAHYLHSSLSAVMFTSNKKRGDYQFQQRREESAGKGFQTISSRAPIPPFSRKKQDYAIGNLPNLERTRTPSFQMYGGHIPSTMDPQTNSHLYFAMVEARHKTDKPRTIFWFNGGPGCSSFDALMMEVGPFNLIKTDTGELGLKEKEFGWHEYANIVFIDQPVGTGFSYAQTDSYVHELDEAADQFITFLENFYEVFPELKNTDTYISGESYAGQYIPYFGRKVLQTPDIPLNLKGLMIGNGWIDPITQYPAYAQFAHNEGIIQPGTKADKEVNDILRKCETAIKGALTREQQTGILPINISTCEQVMEQITGSHRKVEKGRETCLNIYDYRLRDEYPACGMNWPVELHDVTKYLRQESVTKALNARTKPESWTECDHKVGVELKAVQSTASVRLLPELLEQTKVLFFVGDKDIICNYQGIENLIDNLEWNGKRGFSDDESQLWTMHGDAVGEWQSERNLTYVRIYNASHMAPIDAPEPMLDLVTRYMEVDLKSVESADQYNFESVVGDINEYGEEDSSVSWASSHKKSGTLALIVIIIGVALGGFLWLRRRRRQMLVNDYSQLRANTALANEHNEMTRKSNEQVESERLFDVGSDVESDEGETSKRVE</sequence>
<evidence type="ECO:0000256" key="13">
    <source>
        <dbReference type="ARBA" id="ARBA00023180"/>
    </source>
</evidence>
<evidence type="ECO:0000313" key="19">
    <source>
        <dbReference type="Proteomes" id="UP000310189"/>
    </source>
</evidence>
<dbReference type="PROSITE" id="PS00560">
    <property type="entry name" value="CARBOXYPEPT_SER_HIS"/>
    <property type="match status" value="1"/>
</dbReference>
<dbReference type="InterPro" id="IPR001563">
    <property type="entry name" value="Peptidase_S10"/>
</dbReference>
<feature type="compositionally biased region" description="Basic and acidic residues" evidence="16">
    <location>
        <begin position="620"/>
        <end position="638"/>
    </location>
</feature>
<comment type="subcellular location">
    <subcellularLocation>
        <location evidence="2">Golgi apparatus</location>
        <location evidence="2">trans-Golgi network membrane</location>
        <topology evidence="2">Single-pass type I membrane protein</topology>
    </subcellularLocation>
</comment>
<dbReference type="EC" id="3.4.16.-" evidence="15"/>
<dbReference type="FunFam" id="3.40.50.1820:FF:000121">
    <property type="entry name" value="Carboxypeptidase D"/>
    <property type="match status" value="1"/>
</dbReference>
<accession>A0A4V6TME3</accession>
<keyword evidence="4 15" id="KW-0121">Carboxypeptidase</keyword>
<feature type="transmembrane region" description="Helical" evidence="17">
    <location>
        <begin position="577"/>
        <end position="596"/>
    </location>
</feature>
<evidence type="ECO:0000256" key="11">
    <source>
        <dbReference type="ARBA" id="ARBA00023034"/>
    </source>
</evidence>
<dbReference type="AlphaFoldDB" id="A0A4V6TME3"/>
<evidence type="ECO:0000256" key="8">
    <source>
        <dbReference type="ARBA" id="ARBA00022729"/>
    </source>
</evidence>
<keyword evidence="9 15" id="KW-0378">Hydrolase</keyword>
<feature type="region of interest" description="Disordered" evidence="16">
    <location>
        <begin position="1"/>
        <end position="31"/>
    </location>
</feature>
<feature type="region of interest" description="Disordered" evidence="16">
    <location>
        <begin position="619"/>
        <end position="656"/>
    </location>
</feature>
<keyword evidence="19" id="KW-1185">Reference proteome</keyword>
<evidence type="ECO:0000256" key="16">
    <source>
        <dbReference type="SAM" id="MobiDB-lite"/>
    </source>
</evidence>
<dbReference type="Gene3D" id="3.40.50.1820">
    <property type="entry name" value="alpha/beta hydrolase"/>
    <property type="match status" value="1"/>
</dbReference>
<keyword evidence="5 15" id="KW-0645">Protease</keyword>
<dbReference type="Pfam" id="PF00450">
    <property type="entry name" value="Peptidase_S10"/>
    <property type="match status" value="1"/>
</dbReference>
<evidence type="ECO:0000256" key="1">
    <source>
        <dbReference type="ARBA" id="ARBA00001003"/>
    </source>
</evidence>
<dbReference type="Proteomes" id="UP000310189">
    <property type="component" value="Unassembled WGS sequence"/>
</dbReference>
<protein>
    <recommendedName>
        <fullName evidence="15">Carboxypeptidase</fullName>
        <ecNumber evidence="15">3.4.16.-</ecNumber>
    </recommendedName>
</protein>
<dbReference type="PANTHER" id="PTHR11802">
    <property type="entry name" value="SERINE PROTEASE FAMILY S10 SERINE CARBOXYPEPTIDASE"/>
    <property type="match status" value="1"/>
</dbReference>
<dbReference type="GO" id="GO:0006915">
    <property type="term" value="P:apoptotic process"/>
    <property type="evidence" value="ECO:0007669"/>
    <property type="project" value="UniProtKB-KW"/>
</dbReference>
<reference evidence="18 19" key="1">
    <citation type="submission" date="2019-03" db="EMBL/GenBank/DDBJ databases">
        <title>Sequencing 23 genomes of Wallemia ichthyophaga.</title>
        <authorList>
            <person name="Gostincar C."/>
        </authorList>
    </citation>
    <scope>NUCLEOTIDE SEQUENCE [LARGE SCALE GENOMIC DNA]</scope>
    <source>
        <strain evidence="18 19">EXF-5753</strain>
    </source>
</reference>
<comment type="similarity">
    <text evidence="3 15">Belongs to the peptidase S10 family.</text>
</comment>
<dbReference type="SUPFAM" id="SSF53474">
    <property type="entry name" value="alpha/beta-Hydrolases"/>
    <property type="match status" value="1"/>
</dbReference>
<dbReference type="GO" id="GO:0004185">
    <property type="term" value="F:serine-type carboxypeptidase activity"/>
    <property type="evidence" value="ECO:0007669"/>
    <property type="project" value="UniProtKB-UniRule"/>
</dbReference>
<evidence type="ECO:0000256" key="14">
    <source>
        <dbReference type="ARBA" id="ARBA00037042"/>
    </source>
</evidence>
<evidence type="ECO:0000256" key="6">
    <source>
        <dbReference type="ARBA" id="ARBA00022692"/>
    </source>
</evidence>
<dbReference type="OrthoDB" id="443318at2759"/>
<name>A0A4V6TME3_9BASI</name>
<keyword evidence="7" id="KW-0053">Apoptosis</keyword>
<evidence type="ECO:0000313" key="18">
    <source>
        <dbReference type="EMBL" id="TIA90203.1"/>
    </source>
</evidence>
<gene>
    <name evidence="18" type="ORF">E3P99_01683</name>
</gene>
<keyword evidence="11" id="KW-0333">Golgi apparatus</keyword>
<dbReference type="InterPro" id="IPR033124">
    <property type="entry name" value="Ser_caboxypep_his_AS"/>
</dbReference>
<comment type="caution">
    <text evidence="18">The sequence shown here is derived from an EMBL/GenBank/DDBJ whole genome shotgun (WGS) entry which is preliminary data.</text>
</comment>
<evidence type="ECO:0000256" key="17">
    <source>
        <dbReference type="SAM" id="Phobius"/>
    </source>
</evidence>
<dbReference type="PANTHER" id="PTHR11802:SF190">
    <property type="entry name" value="PHEROMONE-PROCESSING CARBOXYPEPTIDASE KEX1"/>
    <property type="match status" value="1"/>
</dbReference>
<evidence type="ECO:0000256" key="4">
    <source>
        <dbReference type="ARBA" id="ARBA00022645"/>
    </source>
</evidence>
<evidence type="ECO:0000256" key="2">
    <source>
        <dbReference type="ARBA" id="ARBA00004393"/>
    </source>
</evidence>
<dbReference type="PROSITE" id="PS00131">
    <property type="entry name" value="CARBOXYPEPT_SER_SER"/>
    <property type="match status" value="1"/>
</dbReference>
<keyword evidence="12 17" id="KW-0472">Membrane</keyword>
<evidence type="ECO:0000256" key="12">
    <source>
        <dbReference type="ARBA" id="ARBA00023136"/>
    </source>
</evidence>
<feature type="compositionally biased region" description="Pro residues" evidence="16">
    <location>
        <begin position="16"/>
        <end position="30"/>
    </location>
</feature>
<evidence type="ECO:0000256" key="9">
    <source>
        <dbReference type="ARBA" id="ARBA00022801"/>
    </source>
</evidence>
<dbReference type="GO" id="GO:0005802">
    <property type="term" value="C:trans-Golgi network"/>
    <property type="evidence" value="ECO:0007669"/>
    <property type="project" value="TreeGrafter"/>
</dbReference>
<dbReference type="EMBL" id="SPNW01000021">
    <property type="protein sequence ID" value="TIA90203.1"/>
    <property type="molecule type" value="Genomic_DNA"/>
</dbReference>